<gene>
    <name evidence="2" type="ORF">PS710_06158</name>
</gene>
<evidence type="ECO:0000313" key="3">
    <source>
        <dbReference type="Proteomes" id="UP000381093"/>
    </source>
</evidence>
<dbReference type="InterPro" id="IPR022385">
    <property type="entry name" value="Rhs_assc_core"/>
</dbReference>
<dbReference type="RefSeq" id="WP_150767890.1">
    <property type="nucleotide sequence ID" value="NZ_CABVHW010000042.1"/>
</dbReference>
<evidence type="ECO:0000313" key="2">
    <source>
        <dbReference type="EMBL" id="VVO43160.1"/>
    </source>
</evidence>
<feature type="compositionally biased region" description="Low complexity" evidence="1">
    <location>
        <begin position="299"/>
        <end position="312"/>
    </location>
</feature>
<dbReference type="Proteomes" id="UP000381093">
    <property type="component" value="Unassembled WGS sequence"/>
</dbReference>
<proteinExistence type="predicted"/>
<feature type="region of interest" description="Disordered" evidence="1">
    <location>
        <begin position="209"/>
        <end position="233"/>
    </location>
</feature>
<protein>
    <recommendedName>
        <fullName evidence="4">RHS repeat-associated core domain-containing protein</fullName>
    </recommendedName>
</protein>
<dbReference type="NCBIfam" id="TIGR03696">
    <property type="entry name" value="Rhs_assc_core"/>
    <property type="match status" value="1"/>
</dbReference>
<organism evidence="2 3">
    <name type="scientific">Pseudomonas fluorescens</name>
    <dbReference type="NCBI Taxonomy" id="294"/>
    <lineage>
        <taxon>Bacteria</taxon>
        <taxon>Pseudomonadati</taxon>
        <taxon>Pseudomonadota</taxon>
        <taxon>Gammaproteobacteria</taxon>
        <taxon>Pseudomonadales</taxon>
        <taxon>Pseudomonadaceae</taxon>
        <taxon>Pseudomonas</taxon>
    </lineage>
</organism>
<reference evidence="2 3" key="1">
    <citation type="submission" date="2019-09" db="EMBL/GenBank/DDBJ databases">
        <authorList>
            <person name="Chandra G."/>
            <person name="Truman W A."/>
        </authorList>
    </citation>
    <scope>NUCLEOTIDE SEQUENCE [LARGE SCALE GENOMIC DNA]</scope>
    <source>
        <strain evidence="2">PS710</strain>
    </source>
</reference>
<dbReference type="AlphaFoldDB" id="A0A5E7FV40"/>
<dbReference type="EMBL" id="CABVHW010000042">
    <property type="protein sequence ID" value="VVO43160.1"/>
    <property type="molecule type" value="Genomic_DNA"/>
</dbReference>
<dbReference type="SUPFAM" id="SSF56399">
    <property type="entry name" value="ADP-ribosylation"/>
    <property type="match status" value="1"/>
</dbReference>
<accession>A0A5E7FV40</accession>
<dbReference type="Gene3D" id="2.180.10.10">
    <property type="entry name" value="RHS repeat-associated core"/>
    <property type="match status" value="1"/>
</dbReference>
<name>A0A5E7FV40_PSEFL</name>
<feature type="compositionally biased region" description="Polar residues" evidence="1">
    <location>
        <begin position="209"/>
        <end position="218"/>
    </location>
</feature>
<evidence type="ECO:0000256" key="1">
    <source>
        <dbReference type="SAM" id="MobiDB-lite"/>
    </source>
</evidence>
<evidence type="ECO:0008006" key="4">
    <source>
        <dbReference type="Google" id="ProtNLM"/>
    </source>
</evidence>
<feature type="region of interest" description="Disordered" evidence="1">
    <location>
        <begin position="266"/>
        <end position="325"/>
    </location>
</feature>
<sequence>MTPTDPADQRKSNTQRTILLATDSQNSVLAEVVGNATNYLTYSAYGHQSAQQQVATRLGFNGELREAHTCWYLLGNGYRAYNPRLMRFHSPDSWSPFGRGGLNPYMYCVGDPINRSDPTGHNPLLKFIFGVQRFLSGDPGFRVPGGGKGLLDAAKGQMINIEESRQWTPKVTDHSSASVYVQEAPHALRALTGPGALFDKFANTGGFRSSDSSYYTQRVTRRHSLPPTDTPPSYDEVMALSNKGTFASSQKGKTFVINRVSGDGRYYQFHPPQMEHPQLPPGEPTRLPRPRSPSPTPPSSRDSTPPRSRNPSGDPPFAGRDQDSTYAVMAIIRGRR</sequence>